<sequence>MDTIPEPFSLRNPSGNPLARRGGFRVPFGLKDGRVWAPSEVSKGNACGCICPGCHAPLSAKAKESRRKRPHFAHLTDTGCQTGRETGIHERAKQLIADHQRLVIPAWTGDPIDMPNPPHARDDDGRLHWGRKVDQPSRSMSLRDIEIERSLGSYKPDVVARDEVGELLIEIRVTHAVGDIKAARVQAQGRRMVEIDLSQLHRDTPHDLAAFEHAVLDDAANRSWISCPEAVAEWGASKQELDEQVAARNQQIAQLREQMAKAAQARKEREAQETRDKEGRKAYMHRQERARHAEDLGHLMELTSPERIERILREYRVSAEDRVSELLDAVPAAIRSACLRAHEDAWIFGVDPVLWQLLAHDHFVAKRSPGDRFNQRDVAAWVRRSFYPERALYRLFVTQYAARAEAQRAGFAKRGLAYWVFTDEENERIPNFYTPVNDFVDRLESARVIRQLPAPRGECEVLPPPAGGWHPVAYVDPGNDSGDRSSSLVAL</sequence>
<gene>
    <name evidence="2" type="ORF">GPNADHDJ_00275</name>
</gene>
<evidence type="ECO:0000313" key="2">
    <source>
        <dbReference type="EMBL" id="QNG76109.1"/>
    </source>
</evidence>
<name>A0AAX1IAP7_STEMA</name>
<organism evidence="2 3">
    <name type="scientific">Stenotrophomonas maltophilia</name>
    <name type="common">Pseudomonas maltophilia</name>
    <name type="synonym">Xanthomonas maltophilia</name>
    <dbReference type="NCBI Taxonomy" id="40324"/>
    <lineage>
        <taxon>Bacteria</taxon>
        <taxon>Pseudomonadati</taxon>
        <taxon>Pseudomonadota</taxon>
        <taxon>Gammaproteobacteria</taxon>
        <taxon>Lysobacterales</taxon>
        <taxon>Lysobacteraceae</taxon>
        <taxon>Stenotrophomonas</taxon>
        <taxon>Stenotrophomonas maltophilia group</taxon>
    </lineage>
</organism>
<evidence type="ECO:0008006" key="4">
    <source>
        <dbReference type="Google" id="ProtNLM"/>
    </source>
</evidence>
<feature type="compositionally biased region" description="Basic and acidic residues" evidence="1">
    <location>
        <begin position="119"/>
        <end position="132"/>
    </location>
</feature>
<dbReference type="RefSeq" id="WP_049439816.1">
    <property type="nucleotide sequence ID" value="NZ_CP040433.1"/>
</dbReference>
<evidence type="ECO:0000256" key="1">
    <source>
        <dbReference type="SAM" id="MobiDB-lite"/>
    </source>
</evidence>
<evidence type="ECO:0000313" key="3">
    <source>
        <dbReference type="Proteomes" id="UP000515598"/>
    </source>
</evidence>
<dbReference type="EMBL" id="CP060025">
    <property type="protein sequence ID" value="QNG76109.1"/>
    <property type="molecule type" value="Genomic_DNA"/>
</dbReference>
<dbReference type="AlphaFoldDB" id="A0AAX1IAP7"/>
<protein>
    <recommendedName>
        <fullName evidence="4">Competence protein CoiA-like family protein</fullName>
    </recommendedName>
</protein>
<proteinExistence type="predicted"/>
<feature type="region of interest" description="Disordered" evidence="1">
    <location>
        <begin position="108"/>
        <end position="132"/>
    </location>
</feature>
<accession>A0AAX1IAP7</accession>
<reference evidence="2 3" key="1">
    <citation type="submission" date="2020-08" db="EMBL/GenBank/DDBJ databases">
        <title>Phenotypic and transcriptomic analysis of seven clinical Stenotrophomonas maltophilia isolates identify a small set of shared and commonly regulated genes involved in biofilm lifestyle.</title>
        <authorList>
            <person name="Alio I."/>
            <person name="Gudzuhn M."/>
            <person name="Streit W."/>
        </authorList>
    </citation>
    <scope>NUCLEOTIDE SEQUENCE [LARGE SCALE GENOMIC DNA]</scope>
    <source>
        <strain evidence="2 3">UHH_SKK55</strain>
    </source>
</reference>
<dbReference type="Proteomes" id="UP000515598">
    <property type="component" value="Chromosome"/>
</dbReference>
<feature type="region of interest" description="Disordered" evidence="1">
    <location>
        <begin position="265"/>
        <end position="288"/>
    </location>
</feature>